<sequence length="558" mass="64194">MLRITLKGSEIKEPEITPEVPTLVPFGDVVGCIAIHIKNCRHFTPKISLQHFKNLFIRISINNIVKCTKICSLASPNGEKYTTVNFDDTKYFSVQVPRRQDDERNNIYLELMQYRSTEKYPLLLGSVKVHLYDVIQKGCFIEEFEMLHKNLPICKVAVEFMFSYGNFGYGFSHQLKPLQKINKPSMFMNIAPPPGRIDPVTNVITPQPIEYPAFLSPDLNVTVGAPAVVPNQSSVVRLEKLQQQPRERLEKMKKEYRNLNTWIEKANYLEGILNPKMAHQELKVINIIHSLHITSNTFYFKKIVIIKITDFPFVMEEAETVPSELLDNDDKKSLTLPTLNQSNQDNSRAVASESDESTKTPWPVIPILTITDQNQTSPLEEYQSKAAPEGGKNMFLTPDVKWKDRYPKLLKTDSSSSEVIFSPKENIIPYFRPEYIESKPNYQDCSDRFEDIPVTSFKNVEQSKSRARLLGKSPDDNHNHLKHFARPNTAPEVHKRRESYHGKLTSPRMISAGLVHINDAIPDYEIQKMRQKKKLKENIEKCSLICDIIQMLKVQNNM</sequence>
<dbReference type="EMBL" id="AEYP01060350">
    <property type="status" value="NOT_ANNOTATED_CDS"/>
    <property type="molecule type" value="Genomic_DNA"/>
</dbReference>
<dbReference type="InterPro" id="IPR031462">
    <property type="entry name" value="CTSRT"/>
</dbReference>
<dbReference type="PANTHER" id="PTHR21665">
    <property type="entry name" value="CATION CHANNEL SPERM-ASSOCIATED TARGETING SUBUNIT TAU"/>
    <property type="match status" value="1"/>
</dbReference>
<name>M3XME7_MUSPF</name>
<dbReference type="STRING" id="9669.ENSMPUP00000000247"/>
<evidence type="ECO:0000259" key="2">
    <source>
        <dbReference type="Pfam" id="PF15729"/>
    </source>
</evidence>
<dbReference type="EMBL" id="AEYP01060352">
    <property type="status" value="NOT_ANNOTATED_CDS"/>
    <property type="molecule type" value="Genomic_DNA"/>
</dbReference>
<accession>M3XME7</accession>
<dbReference type="Ensembl" id="ENSMPUT00000000251.1">
    <property type="protein sequence ID" value="ENSMPUP00000000247.1"/>
    <property type="gene ID" value="ENSMPUG00000000250.1"/>
</dbReference>
<dbReference type="EMBL" id="AEYP01060344">
    <property type="status" value="NOT_ANNOTATED_CDS"/>
    <property type="molecule type" value="Genomic_DNA"/>
</dbReference>
<dbReference type="EMBL" id="AEYP01060347">
    <property type="status" value="NOT_ANNOTATED_CDS"/>
    <property type="molecule type" value="Genomic_DNA"/>
</dbReference>
<dbReference type="InterPro" id="IPR048363">
    <property type="entry name" value="CTSRT_C2"/>
</dbReference>
<feature type="region of interest" description="Disordered" evidence="1">
    <location>
        <begin position="329"/>
        <end position="359"/>
    </location>
</feature>
<feature type="domain" description="Cation channel sperm-associated targeting subunit tau C2" evidence="2">
    <location>
        <begin position="23"/>
        <end position="165"/>
    </location>
</feature>
<evidence type="ECO:0000256" key="1">
    <source>
        <dbReference type="SAM" id="MobiDB-lite"/>
    </source>
</evidence>
<dbReference type="Pfam" id="PF15729">
    <property type="entry name" value="CTSRT"/>
    <property type="match status" value="1"/>
</dbReference>
<reference evidence="3" key="1">
    <citation type="submission" date="2024-06" db="UniProtKB">
        <authorList>
            <consortium name="Ensembl"/>
        </authorList>
    </citation>
    <scope>IDENTIFICATION</scope>
</reference>
<dbReference type="EMBL" id="AEYP01060345">
    <property type="status" value="NOT_ANNOTATED_CDS"/>
    <property type="molecule type" value="Genomic_DNA"/>
</dbReference>
<dbReference type="EMBL" id="AEYP01060348">
    <property type="status" value="NOT_ANNOTATED_CDS"/>
    <property type="molecule type" value="Genomic_DNA"/>
</dbReference>
<dbReference type="AlphaFoldDB" id="M3XME7"/>
<dbReference type="EMBL" id="AEYP01060351">
    <property type="status" value="NOT_ANNOTATED_CDS"/>
    <property type="molecule type" value="Genomic_DNA"/>
</dbReference>
<proteinExistence type="predicted"/>
<dbReference type="EMBL" id="AEYP01060353">
    <property type="status" value="NOT_ANNOTATED_CDS"/>
    <property type="molecule type" value="Genomic_DNA"/>
</dbReference>
<feature type="compositionally biased region" description="Polar residues" evidence="1">
    <location>
        <begin position="335"/>
        <end position="349"/>
    </location>
</feature>
<dbReference type="OMA" id="YQDCSDR"/>
<organism evidence="3">
    <name type="scientific">Mustela putorius furo</name>
    <name type="common">European domestic ferret</name>
    <name type="synonym">Mustela furo</name>
    <dbReference type="NCBI Taxonomy" id="9669"/>
    <lineage>
        <taxon>Eukaryota</taxon>
        <taxon>Metazoa</taxon>
        <taxon>Chordata</taxon>
        <taxon>Craniata</taxon>
        <taxon>Vertebrata</taxon>
        <taxon>Euteleostomi</taxon>
        <taxon>Mammalia</taxon>
        <taxon>Eutheria</taxon>
        <taxon>Laurasiatheria</taxon>
        <taxon>Carnivora</taxon>
        <taxon>Caniformia</taxon>
        <taxon>Musteloidea</taxon>
        <taxon>Mustelidae</taxon>
        <taxon>Mustelinae</taxon>
        <taxon>Mustela</taxon>
    </lineage>
</organism>
<dbReference type="InParanoid" id="M3XME7"/>
<protein>
    <recommendedName>
        <fullName evidence="2">Cation channel sperm-associated targeting subunit tau C2 domain-containing protein</fullName>
    </recommendedName>
</protein>
<feature type="region of interest" description="Disordered" evidence="1">
    <location>
        <begin position="471"/>
        <end position="502"/>
    </location>
</feature>
<dbReference type="eggNOG" id="ENOG502S23V">
    <property type="taxonomic scope" value="Eukaryota"/>
</dbReference>
<feature type="compositionally biased region" description="Basic and acidic residues" evidence="1">
    <location>
        <begin position="492"/>
        <end position="501"/>
    </location>
</feature>
<dbReference type="HOGENOM" id="CLU_030502_1_0_1"/>
<dbReference type="EMBL" id="AEYP01060349">
    <property type="status" value="NOT_ANNOTATED_CDS"/>
    <property type="molecule type" value="Genomic_DNA"/>
</dbReference>
<evidence type="ECO:0000313" key="3">
    <source>
        <dbReference type="Ensembl" id="ENSMPUP00000000247.1"/>
    </source>
</evidence>
<dbReference type="EMBL" id="AEYP01060346">
    <property type="status" value="NOT_ANNOTATED_CDS"/>
    <property type="molecule type" value="Genomic_DNA"/>
</dbReference>
<dbReference type="PANTHER" id="PTHR21665:SF2">
    <property type="entry name" value="CATION CHANNEL SPERM-ASSOCIATED TARGETING SUBUNIT TAU"/>
    <property type="match status" value="1"/>
</dbReference>
<dbReference type="GeneTree" id="ENSGT00390000018209"/>